<evidence type="ECO:0000259" key="1">
    <source>
        <dbReference type="SMART" id="SM00471"/>
    </source>
</evidence>
<dbReference type="GO" id="GO:0016829">
    <property type="term" value="F:lyase activity"/>
    <property type="evidence" value="ECO:0007669"/>
    <property type="project" value="UniProtKB-KW"/>
</dbReference>
<accession>A0A2G7G9A7</accession>
<dbReference type="Pfam" id="PF01966">
    <property type="entry name" value="HD"/>
    <property type="match status" value="1"/>
</dbReference>
<dbReference type="SUPFAM" id="SSF109604">
    <property type="entry name" value="HD-domain/PDEase-like"/>
    <property type="match status" value="2"/>
</dbReference>
<proteinExistence type="predicted"/>
<comment type="caution">
    <text evidence="2">The sequence shown here is derived from an EMBL/GenBank/DDBJ whole genome shotgun (WGS) entry which is preliminary data.</text>
</comment>
<dbReference type="NCBIfam" id="TIGR03401">
    <property type="entry name" value="cyanamide_fam"/>
    <property type="match status" value="1"/>
</dbReference>
<feature type="domain" description="HD/PDEase" evidence="1">
    <location>
        <begin position="294"/>
        <end position="370"/>
    </location>
</feature>
<dbReference type="PANTHER" id="PTHR35569:SF1">
    <property type="entry name" value="CYANAMIDE HYDRATASE DDI2-RELATED"/>
    <property type="match status" value="1"/>
</dbReference>
<dbReference type="InterPro" id="IPR017771">
    <property type="entry name" value="Cyanamide_hydratase_HD"/>
</dbReference>
<evidence type="ECO:0000313" key="3">
    <source>
        <dbReference type="Proteomes" id="UP000231358"/>
    </source>
</evidence>
<sequence length="475" mass="52280">MASDSETLYGFTPVAASAHTLLSSVSPSSAAPFIPVSETPAPDTALARRINTYAQSHLPLPIYNHSLRVYHYGLAMKRHLFPSWTFTDETYFLTCLLHDIGATEDNLTSTKLSFEFFGGLIALNVLQETTDSSQGATAPRDQAESVAEAIIRHQDLCSEGKITAVGQLLQLATIFEDNTGAYADCVHPATIEDVSHQFPRMGWSHCFAATIHRENELKPWSHTTTLGEDAFPAKVLGNKLMEPFESLSSAMCPPQTIIHPEIQCPTSSPLVNISDRLPADSLSQGAYKLAKSVLPPALVNHSVRVFLFAEWFAHREQSEWATPAKKGLLCTACLLHDVGCAGRFDGPQRFEVEGADAAATFLRENDVPQSEIEQVWQAIALHTTPGIAERISSCARLVRQAVLLDFGKFFSQEAEDFRSLTELSFPRLAIEKILGDIVVEQAERQPTKAPHASWPGVLLRAKREEPEWEGVNKAF</sequence>
<feature type="domain" description="HD/PDEase" evidence="1">
    <location>
        <begin position="58"/>
        <end position="162"/>
    </location>
</feature>
<dbReference type="Gene3D" id="1.10.3210.10">
    <property type="entry name" value="Hypothetical protein af1432"/>
    <property type="match status" value="2"/>
</dbReference>
<evidence type="ECO:0000313" key="2">
    <source>
        <dbReference type="EMBL" id="PIG89438.1"/>
    </source>
</evidence>
<dbReference type="InterPro" id="IPR006674">
    <property type="entry name" value="HD_domain"/>
</dbReference>
<name>A0A2G7G9A7_9EURO</name>
<dbReference type="AlphaFoldDB" id="A0A2G7G9A7"/>
<keyword evidence="2" id="KW-0456">Lyase</keyword>
<dbReference type="CDD" id="cd00077">
    <property type="entry name" value="HDc"/>
    <property type="match status" value="2"/>
</dbReference>
<organism evidence="2 3">
    <name type="scientific">Aspergillus arachidicola</name>
    <dbReference type="NCBI Taxonomy" id="656916"/>
    <lineage>
        <taxon>Eukaryota</taxon>
        <taxon>Fungi</taxon>
        <taxon>Dikarya</taxon>
        <taxon>Ascomycota</taxon>
        <taxon>Pezizomycotina</taxon>
        <taxon>Eurotiomycetes</taxon>
        <taxon>Eurotiomycetidae</taxon>
        <taxon>Eurotiales</taxon>
        <taxon>Aspergillaceae</taxon>
        <taxon>Aspergillus</taxon>
        <taxon>Aspergillus subgen. Circumdati</taxon>
    </lineage>
</organism>
<keyword evidence="3" id="KW-1185">Reference proteome</keyword>
<dbReference type="PANTHER" id="PTHR35569">
    <property type="entry name" value="CYANAMIDE HYDRATASE DDI2-RELATED"/>
    <property type="match status" value="1"/>
</dbReference>
<gene>
    <name evidence="2" type="ORF">AARAC_009870</name>
</gene>
<dbReference type="InterPro" id="IPR003607">
    <property type="entry name" value="HD/PDEase_dom"/>
</dbReference>
<dbReference type="Proteomes" id="UP000231358">
    <property type="component" value="Unassembled WGS sequence"/>
</dbReference>
<reference evidence="2 3" key="1">
    <citation type="submission" date="2017-05" db="EMBL/GenBank/DDBJ databases">
        <title>Genome sequence for an aflatoxigenic pathogen of Argentinian peanut, Aspergillus arachidicola.</title>
        <authorList>
            <person name="Moore G."/>
            <person name="Beltz S.B."/>
            <person name="Mack B.M."/>
        </authorList>
    </citation>
    <scope>NUCLEOTIDE SEQUENCE [LARGE SCALE GENOMIC DNA]</scope>
    <source>
        <strain evidence="2 3">CBS 117610</strain>
    </source>
</reference>
<dbReference type="SMART" id="SM00471">
    <property type="entry name" value="HDc"/>
    <property type="match status" value="2"/>
</dbReference>
<dbReference type="EMBL" id="NEXV01000059">
    <property type="protein sequence ID" value="PIG89438.1"/>
    <property type="molecule type" value="Genomic_DNA"/>
</dbReference>
<protein>
    <submittedName>
        <fullName evidence="2">Urea hydro-lyase/cyanamide hydratase</fullName>
    </submittedName>
</protein>